<protein>
    <submittedName>
        <fullName evidence="1">Uncharacterized protein</fullName>
    </submittedName>
</protein>
<dbReference type="AlphaFoldDB" id="A0A2U3AER7"/>
<evidence type="ECO:0000313" key="1">
    <source>
        <dbReference type="EMBL" id="PWI23020.1"/>
    </source>
</evidence>
<proteinExistence type="predicted"/>
<dbReference type="RefSeq" id="WP_109307480.1">
    <property type="nucleotide sequence ID" value="NZ_BJUF01000085.1"/>
</dbReference>
<name>A0A2U3AER7_9BACL</name>
<organism evidence="1 2">
    <name type="scientific">Kurthia sibirica</name>
    <dbReference type="NCBI Taxonomy" id="202750"/>
    <lineage>
        <taxon>Bacteria</taxon>
        <taxon>Bacillati</taxon>
        <taxon>Bacillota</taxon>
        <taxon>Bacilli</taxon>
        <taxon>Bacillales</taxon>
        <taxon>Caryophanaceae</taxon>
        <taxon>Kurthia</taxon>
    </lineage>
</organism>
<dbReference type="EMBL" id="QFVR01000043">
    <property type="protein sequence ID" value="PWI23020.1"/>
    <property type="molecule type" value="Genomic_DNA"/>
</dbReference>
<gene>
    <name evidence="1" type="ORF">DEX24_16525</name>
</gene>
<accession>A0A2U3AER7</accession>
<dbReference type="Proteomes" id="UP000245938">
    <property type="component" value="Unassembled WGS sequence"/>
</dbReference>
<reference evidence="1 2" key="1">
    <citation type="submission" date="2018-05" db="EMBL/GenBank/DDBJ databases">
        <title>Kurthia sibirica genome sequence.</title>
        <authorList>
            <person name="Maclea K.S."/>
            <person name="Goen A.E."/>
        </authorList>
    </citation>
    <scope>NUCLEOTIDE SEQUENCE [LARGE SCALE GENOMIC DNA]</scope>
    <source>
        <strain evidence="1 2">ATCC 49154</strain>
    </source>
</reference>
<keyword evidence="2" id="KW-1185">Reference proteome</keyword>
<sequence>MNKYWNEYKHIYIDKEIEYKISKIFQFSTEHESQKIDQMKIIKNLNLESIKHPDICLKQINFEPLPSIIKDIFRVLEMTVSHNEYLLFIPVLAIHSGIDNLKKGIYMLDFFNNQLLLTSNEVPSILQEITDSSITIHWFLDIESTVAMFNNLAVIEGTKHIAKNQTLFELFMKENTKLESKEIKILQAQKFSKEVGLNARICVLLASNKIR</sequence>
<evidence type="ECO:0000313" key="2">
    <source>
        <dbReference type="Proteomes" id="UP000245938"/>
    </source>
</evidence>
<comment type="caution">
    <text evidence="1">The sequence shown here is derived from an EMBL/GenBank/DDBJ whole genome shotgun (WGS) entry which is preliminary data.</text>
</comment>